<keyword evidence="3" id="KW-0482">Metalloprotease</keyword>
<organism evidence="3 4">
    <name type="scientific">Ktedonosporobacter rubrisoli</name>
    <dbReference type="NCBI Taxonomy" id="2509675"/>
    <lineage>
        <taxon>Bacteria</taxon>
        <taxon>Bacillati</taxon>
        <taxon>Chloroflexota</taxon>
        <taxon>Ktedonobacteria</taxon>
        <taxon>Ktedonobacterales</taxon>
        <taxon>Ktedonosporobacteraceae</taxon>
        <taxon>Ktedonosporobacter</taxon>
    </lineage>
</organism>
<feature type="transmembrane region" description="Helical" evidence="1">
    <location>
        <begin position="89"/>
        <end position="111"/>
    </location>
</feature>
<evidence type="ECO:0000313" key="3">
    <source>
        <dbReference type="EMBL" id="QBD78099.1"/>
    </source>
</evidence>
<keyword evidence="1" id="KW-0812">Transmembrane</keyword>
<dbReference type="PANTHER" id="PTHR35797">
    <property type="entry name" value="PROTEASE-RELATED"/>
    <property type="match status" value="1"/>
</dbReference>
<dbReference type="EMBL" id="CP035758">
    <property type="protein sequence ID" value="QBD78099.1"/>
    <property type="molecule type" value="Genomic_DNA"/>
</dbReference>
<dbReference type="AlphaFoldDB" id="A0A4P6JRK4"/>
<feature type="transmembrane region" description="Helical" evidence="1">
    <location>
        <begin position="175"/>
        <end position="197"/>
    </location>
</feature>
<keyword evidence="3" id="KW-0645">Protease</keyword>
<evidence type="ECO:0000259" key="2">
    <source>
        <dbReference type="Pfam" id="PF02517"/>
    </source>
</evidence>
<keyword evidence="1" id="KW-0472">Membrane</keyword>
<dbReference type="PROSITE" id="PS51257">
    <property type="entry name" value="PROKAR_LIPOPROTEIN"/>
    <property type="match status" value="1"/>
</dbReference>
<feature type="transmembrane region" description="Helical" evidence="1">
    <location>
        <begin position="258"/>
        <end position="282"/>
    </location>
</feature>
<dbReference type="GO" id="GO:0004175">
    <property type="term" value="F:endopeptidase activity"/>
    <property type="evidence" value="ECO:0007669"/>
    <property type="project" value="UniProtKB-ARBA"/>
</dbReference>
<gene>
    <name evidence="3" type="ORF">EPA93_19700</name>
</gene>
<dbReference type="InterPro" id="IPR003675">
    <property type="entry name" value="Rce1/LyrA-like_dom"/>
</dbReference>
<keyword evidence="1" id="KW-1133">Transmembrane helix</keyword>
<proteinExistence type="predicted"/>
<dbReference type="InterPro" id="IPR042150">
    <property type="entry name" value="MmRce1-like"/>
</dbReference>
<accession>A0A4P6JRK4</accession>
<dbReference type="KEGG" id="kbs:EPA93_19700"/>
<feature type="domain" description="CAAX prenyl protease 2/Lysostaphin resistance protein A-like" evidence="2">
    <location>
        <begin position="140"/>
        <end position="243"/>
    </location>
</feature>
<sequence>MVGERRLNEEEVSAMQGSRSGKVAIWFGVLILGCTLGTDLLGLAAGSEDLMYLGALWALILTLIFTLLPPQRREYLRMLRMHHPGKLRWYCSALLISGGPVIVSFLVAWSMHLVEAPACPQLSCFLGTSGAPAFSSLTSNLLLYLPFLFLFALFEEMAWRGFLQPRLSRWLGLKSALLITGLIWGLWHYGWFIWGHYYPGGELIIDMLMFTLDTVLESVIMGWILLRGESLWPLVLYHGASNSIWELCNAYFRIKHAGWVYLAGESSIINLVIWGIIVVFLWRRLPRSERQVEAMA</sequence>
<dbReference type="PANTHER" id="PTHR35797:SF1">
    <property type="entry name" value="PROTEASE"/>
    <property type="match status" value="1"/>
</dbReference>
<dbReference type="OrthoDB" id="9777755at2"/>
<name>A0A4P6JRK4_KTERU</name>
<feature type="transmembrane region" description="Helical" evidence="1">
    <location>
        <begin position="23"/>
        <end position="44"/>
    </location>
</feature>
<dbReference type="Proteomes" id="UP000290365">
    <property type="component" value="Chromosome"/>
</dbReference>
<dbReference type="GO" id="GO:0080120">
    <property type="term" value="P:CAAX-box protein maturation"/>
    <property type="evidence" value="ECO:0007669"/>
    <property type="project" value="UniProtKB-ARBA"/>
</dbReference>
<protein>
    <submittedName>
        <fullName evidence="3">CPBP family intramembrane metalloprotease</fullName>
    </submittedName>
</protein>
<keyword evidence="3" id="KW-0378">Hydrolase</keyword>
<feature type="transmembrane region" description="Helical" evidence="1">
    <location>
        <begin position="131"/>
        <end position="154"/>
    </location>
</feature>
<dbReference type="GO" id="GO:0006508">
    <property type="term" value="P:proteolysis"/>
    <property type="evidence" value="ECO:0007669"/>
    <property type="project" value="UniProtKB-KW"/>
</dbReference>
<evidence type="ECO:0000256" key="1">
    <source>
        <dbReference type="SAM" id="Phobius"/>
    </source>
</evidence>
<dbReference type="Pfam" id="PF02517">
    <property type="entry name" value="Rce1-like"/>
    <property type="match status" value="1"/>
</dbReference>
<dbReference type="GO" id="GO:0008237">
    <property type="term" value="F:metallopeptidase activity"/>
    <property type="evidence" value="ECO:0007669"/>
    <property type="project" value="UniProtKB-KW"/>
</dbReference>
<feature type="transmembrane region" description="Helical" evidence="1">
    <location>
        <begin position="50"/>
        <end position="68"/>
    </location>
</feature>
<keyword evidence="4" id="KW-1185">Reference proteome</keyword>
<evidence type="ECO:0000313" key="4">
    <source>
        <dbReference type="Proteomes" id="UP000290365"/>
    </source>
</evidence>
<reference evidence="3 4" key="1">
    <citation type="submission" date="2019-01" db="EMBL/GenBank/DDBJ databases">
        <title>Ktedonosporobacter rubrisoli SCAWS-G2.</title>
        <authorList>
            <person name="Huang Y."/>
            <person name="Yan B."/>
        </authorList>
    </citation>
    <scope>NUCLEOTIDE SEQUENCE [LARGE SCALE GENOMIC DNA]</scope>
    <source>
        <strain evidence="3 4">SCAWS-G2</strain>
    </source>
</reference>